<dbReference type="Proteomes" id="UP000464374">
    <property type="component" value="Chromosome"/>
</dbReference>
<organism evidence="2 3">
    <name type="scientific">Treponema vincentii</name>
    <dbReference type="NCBI Taxonomy" id="69710"/>
    <lineage>
        <taxon>Bacteria</taxon>
        <taxon>Pseudomonadati</taxon>
        <taxon>Spirochaetota</taxon>
        <taxon>Spirochaetia</taxon>
        <taxon>Spirochaetales</taxon>
        <taxon>Treponemataceae</taxon>
        <taxon>Treponema</taxon>
    </lineage>
</organism>
<reference evidence="2 3" key="1">
    <citation type="submission" date="2020-01" db="EMBL/GenBank/DDBJ databases">
        <title>Complete genome sequence of a human oral phylogroup 1 Treponema sp. strain ATCC 700766, originally isolated from periodontitis dental plaque.</title>
        <authorList>
            <person name="Chan Y."/>
            <person name="Huo Y.-B."/>
            <person name="Yu X.-L."/>
            <person name="Zeng H."/>
            <person name="Leung W.-K."/>
            <person name="Watt R.M."/>
        </authorList>
    </citation>
    <scope>NUCLEOTIDE SEQUENCE [LARGE SCALE GENOMIC DNA]</scope>
    <source>
        <strain evidence="2 3">OMZ 804</strain>
    </source>
</reference>
<accession>A0A6P1Y1Q7</accession>
<feature type="chain" id="PRO_5027007034" description="Lipoprotein" evidence="1">
    <location>
        <begin position="22"/>
        <end position="164"/>
    </location>
</feature>
<dbReference type="AlphaFoldDB" id="A0A6P1Y1Q7"/>
<protein>
    <recommendedName>
        <fullName evidence="4">Lipoprotein</fullName>
    </recommendedName>
</protein>
<dbReference type="RefSeq" id="WP_162663587.1">
    <property type="nucleotide sequence ID" value="NZ_CP048020.1"/>
</dbReference>
<gene>
    <name evidence="2" type="ORF">GWP43_07145</name>
</gene>
<evidence type="ECO:0000313" key="2">
    <source>
        <dbReference type="EMBL" id="QHX43259.1"/>
    </source>
</evidence>
<evidence type="ECO:0008006" key="4">
    <source>
        <dbReference type="Google" id="ProtNLM"/>
    </source>
</evidence>
<dbReference type="KEGG" id="trz:GWP43_07145"/>
<evidence type="ECO:0000256" key="1">
    <source>
        <dbReference type="SAM" id="SignalP"/>
    </source>
</evidence>
<name>A0A6P1Y1Q7_9SPIR</name>
<sequence length="164" mass="18508">MKKRIPIVLLCCTMLYGAVYAKTIGFACIYNSDAPAGATELTMALETELFDFCFDQGMIATSVECIVGNYEQYKNNTALIKRFDSAIDCLVALYCEYNQASDNIAKRQTPVIEWKNLEWKLIDFSSQKIIFEENIDPKTMPENELKQKIKSAGQSIGTSMLENL</sequence>
<keyword evidence="1" id="KW-0732">Signal</keyword>
<evidence type="ECO:0000313" key="3">
    <source>
        <dbReference type="Proteomes" id="UP000464374"/>
    </source>
</evidence>
<feature type="signal peptide" evidence="1">
    <location>
        <begin position="1"/>
        <end position="21"/>
    </location>
</feature>
<proteinExistence type="predicted"/>
<dbReference type="EMBL" id="CP048020">
    <property type="protein sequence ID" value="QHX43259.1"/>
    <property type="molecule type" value="Genomic_DNA"/>
</dbReference>